<feature type="compositionally biased region" description="Low complexity" evidence="1">
    <location>
        <begin position="463"/>
        <end position="487"/>
    </location>
</feature>
<feature type="region of interest" description="Disordered" evidence="1">
    <location>
        <begin position="420"/>
        <end position="490"/>
    </location>
</feature>
<evidence type="ECO:0000259" key="2">
    <source>
        <dbReference type="Pfam" id="PF02470"/>
    </source>
</evidence>
<name>A0ABU4HM46_9ACTN</name>
<dbReference type="Proteomes" id="UP001284601">
    <property type="component" value="Unassembled WGS sequence"/>
</dbReference>
<dbReference type="PANTHER" id="PTHR33371:SF4">
    <property type="entry name" value="INTERMEMBRANE PHOSPHOLIPID TRANSPORT SYSTEM BINDING PROTEIN MLAD"/>
    <property type="match status" value="1"/>
</dbReference>
<gene>
    <name evidence="3" type="ORF">R7226_08445</name>
</gene>
<dbReference type="PANTHER" id="PTHR33371">
    <property type="entry name" value="INTERMEMBRANE PHOSPHOLIPID TRANSPORT SYSTEM BINDING PROTEIN MLAD-RELATED"/>
    <property type="match status" value="1"/>
</dbReference>
<feature type="compositionally biased region" description="Low complexity" evidence="1">
    <location>
        <begin position="422"/>
        <end position="436"/>
    </location>
</feature>
<dbReference type="RefSeq" id="WP_318596633.1">
    <property type="nucleotide sequence ID" value="NZ_JAWSTH010000016.1"/>
</dbReference>
<dbReference type="EMBL" id="JAWSTH010000016">
    <property type="protein sequence ID" value="MDW5594362.1"/>
    <property type="molecule type" value="Genomic_DNA"/>
</dbReference>
<sequence>MKRLIGIAAVALAALVVLVVATGAGGDSDGYKVRAIFDNAGFLVPGEDVKVSGVVVGTIASLDVTPERKAAVVLEITDPAFRDFKQDARCAVRLQSLLGEKYVACQPTQPRNEGERPSPSLRQIREGPGKGEYLLPIDRTSSPVDLDMLNNVMQLPERQRFAVIINELGTGLAGNGEELRAAIRRANPALDEFDRLLKTLGEENEVLARLAEDSDVDLTVLARERESISNFIDKAAVTATATAQQGDALERNFELLPQFLDEFTPTMERLEEFSNAATPVFEDLGAAAPSINQLFAQLGPFSEAALPTFRTLGDAAEISRRALLAARPVIQDIDQLARAAGPLGRDFAGGLRSLRGQYGIENFMRTVLGFAGSMNGYDSVSHYARVYALLTQCLRYEVAPTGCSATWNVRQSFDEVDADPNATSAATQEQAVTAQTEPSADALRLPTVTLPAAQREEPADSEPATAQTDPADTGGAADPPADAAADPRTGVLGYLLGSEAVR</sequence>
<keyword evidence="4" id="KW-1185">Reference proteome</keyword>
<evidence type="ECO:0000313" key="4">
    <source>
        <dbReference type="Proteomes" id="UP001284601"/>
    </source>
</evidence>
<reference evidence="4" key="1">
    <citation type="submission" date="2023-07" db="EMBL/GenBank/DDBJ databases">
        <title>Conexibacter stalactiti sp. nov., isolated from stalactites in a lava cave and emended description of the genus Conexibacter.</title>
        <authorList>
            <person name="Lee S.D."/>
        </authorList>
    </citation>
    <scope>NUCLEOTIDE SEQUENCE [LARGE SCALE GENOMIC DNA]</scope>
    <source>
        <strain evidence="4">KCTC 39840</strain>
    </source>
</reference>
<organism evidence="3 4">
    <name type="scientific">Conexibacter stalactiti</name>
    <dbReference type="NCBI Taxonomy" id="1940611"/>
    <lineage>
        <taxon>Bacteria</taxon>
        <taxon>Bacillati</taxon>
        <taxon>Actinomycetota</taxon>
        <taxon>Thermoleophilia</taxon>
        <taxon>Solirubrobacterales</taxon>
        <taxon>Conexibacteraceae</taxon>
        <taxon>Conexibacter</taxon>
    </lineage>
</organism>
<proteinExistence type="predicted"/>
<comment type="caution">
    <text evidence="3">The sequence shown here is derived from an EMBL/GenBank/DDBJ whole genome shotgun (WGS) entry which is preliminary data.</text>
</comment>
<feature type="region of interest" description="Disordered" evidence="1">
    <location>
        <begin position="107"/>
        <end position="129"/>
    </location>
</feature>
<feature type="domain" description="Mce/MlaD" evidence="2">
    <location>
        <begin position="29"/>
        <end position="107"/>
    </location>
</feature>
<evidence type="ECO:0000313" key="3">
    <source>
        <dbReference type="EMBL" id="MDW5594362.1"/>
    </source>
</evidence>
<dbReference type="InterPro" id="IPR052336">
    <property type="entry name" value="MlaD_Phospholipid_Transporter"/>
</dbReference>
<accession>A0ABU4HM46</accession>
<evidence type="ECO:0000256" key="1">
    <source>
        <dbReference type="SAM" id="MobiDB-lite"/>
    </source>
</evidence>
<dbReference type="Pfam" id="PF02470">
    <property type="entry name" value="MlaD"/>
    <property type="match status" value="1"/>
</dbReference>
<protein>
    <submittedName>
        <fullName evidence="3">MlaD family protein</fullName>
    </submittedName>
</protein>
<dbReference type="InterPro" id="IPR003399">
    <property type="entry name" value="Mce/MlaD"/>
</dbReference>